<feature type="transmembrane region" description="Helical" evidence="1">
    <location>
        <begin position="79"/>
        <end position="99"/>
    </location>
</feature>
<dbReference type="PANTHER" id="PTHR31963">
    <property type="entry name" value="RAS GUANINE NUCLEOTIDE EXCHANGE FACTOR K"/>
    <property type="match status" value="1"/>
</dbReference>
<evidence type="ECO:0000313" key="2">
    <source>
        <dbReference type="EMBL" id="KAL0903336.1"/>
    </source>
</evidence>
<dbReference type="EMBL" id="JANQDX010000020">
    <property type="protein sequence ID" value="KAL0903336.1"/>
    <property type="molecule type" value="Genomic_DNA"/>
</dbReference>
<keyword evidence="1" id="KW-0472">Membrane</keyword>
<feature type="transmembrane region" description="Helical" evidence="1">
    <location>
        <begin position="376"/>
        <end position="394"/>
    </location>
</feature>
<reference evidence="2 3" key="1">
    <citation type="journal article" date="2024" name="Plant Biotechnol. J.">
        <title>Dendrobium thyrsiflorum genome and its molecular insights into genes involved in important horticultural traits.</title>
        <authorList>
            <person name="Chen B."/>
            <person name="Wang J.Y."/>
            <person name="Zheng P.J."/>
            <person name="Li K.L."/>
            <person name="Liang Y.M."/>
            <person name="Chen X.F."/>
            <person name="Zhang C."/>
            <person name="Zhao X."/>
            <person name="He X."/>
            <person name="Zhang G.Q."/>
            <person name="Liu Z.J."/>
            <person name="Xu Q."/>
        </authorList>
    </citation>
    <scope>NUCLEOTIDE SEQUENCE [LARGE SCALE GENOMIC DNA]</scope>
    <source>
        <strain evidence="2">GZMU011</strain>
    </source>
</reference>
<gene>
    <name evidence="2" type="ORF">M5K25_027708</name>
</gene>
<feature type="transmembrane region" description="Helical" evidence="1">
    <location>
        <begin position="270"/>
        <end position="290"/>
    </location>
</feature>
<organism evidence="2 3">
    <name type="scientific">Dendrobium thyrsiflorum</name>
    <name type="common">Pinecone-like raceme dendrobium</name>
    <name type="synonym">Orchid</name>
    <dbReference type="NCBI Taxonomy" id="117978"/>
    <lineage>
        <taxon>Eukaryota</taxon>
        <taxon>Viridiplantae</taxon>
        <taxon>Streptophyta</taxon>
        <taxon>Embryophyta</taxon>
        <taxon>Tracheophyta</taxon>
        <taxon>Spermatophyta</taxon>
        <taxon>Magnoliopsida</taxon>
        <taxon>Liliopsida</taxon>
        <taxon>Asparagales</taxon>
        <taxon>Orchidaceae</taxon>
        <taxon>Epidendroideae</taxon>
        <taxon>Malaxideae</taxon>
        <taxon>Dendrobiinae</taxon>
        <taxon>Dendrobium</taxon>
    </lineage>
</organism>
<keyword evidence="1" id="KW-1133">Transmembrane helix</keyword>
<feature type="transmembrane region" description="Helical" evidence="1">
    <location>
        <begin position="120"/>
        <end position="142"/>
    </location>
</feature>
<protein>
    <submittedName>
        <fullName evidence="2">Uncharacterized protein</fullName>
    </submittedName>
</protein>
<name>A0ABD0TUI2_DENTH</name>
<keyword evidence="3" id="KW-1185">Reference proteome</keyword>
<keyword evidence="1" id="KW-0812">Transmembrane</keyword>
<comment type="caution">
    <text evidence="2">The sequence shown here is derived from an EMBL/GenBank/DDBJ whole genome shotgun (WGS) entry which is preliminary data.</text>
</comment>
<dbReference type="AlphaFoldDB" id="A0ABD0TUI2"/>
<feature type="transmembrane region" description="Helical" evidence="1">
    <location>
        <begin position="234"/>
        <end position="258"/>
    </location>
</feature>
<dbReference type="InterPro" id="IPR021924">
    <property type="entry name" value="DUF3537"/>
</dbReference>
<dbReference type="Proteomes" id="UP001552299">
    <property type="component" value="Unassembled WGS sequence"/>
</dbReference>
<dbReference type="Pfam" id="PF12056">
    <property type="entry name" value="DUF3537"/>
    <property type="match status" value="1"/>
</dbReference>
<evidence type="ECO:0000256" key="1">
    <source>
        <dbReference type="SAM" id="Phobius"/>
    </source>
</evidence>
<dbReference type="PANTHER" id="PTHR31963:SF4">
    <property type="entry name" value="GUSTATORY RECEPTOR"/>
    <property type="match status" value="1"/>
</dbReference>
<accession>A0ABD0TUI2</accession>
<proteinExistence type="predicted"/>
<sequence length="400" mass="44630">MDTQNATPPLLSTATTNSDEQFLIRFHSSLKYCALDHSSSLSRTISYLTFFTLTIIIPISYSHLLPTAAYSLLSQLPESILATISFFTLSSSFQHLLLLNGLRHDSPAVRRAYTREIDRAFRHLAAILLPSFAVELAHKTFLFASPASAQPWKAAALAAALASWVYRTGVFLLVCVFFRMTCELQILRFEEFYKMFELGGGAAAVEVAEVEAEAMMFREHLRIRRLLKAMSHRYRIFIIGCVVTITVSQLGALVMVFATKGDKNFCNSGELVVCSVVQLSGFLMCLFGAARITHRAQRVVSIASRWHMMMSSSSTTKLEAIVNLDESDGEDYESKHSFQPSISQTRSSFESRQALVTYLQHNGGGITIFGFALDRGLLHTLFAFEMTLVLWILSKVVVLS</sequence>
<feature type="transmembrane region" description="Helical" evidence="1">
    <location>
        <begin position="47"/>
        <end position="73"/>
    </location>
</feature>
<feature type="transmembrane region" description="Helical" evidence="1">
    <location>
        <begin position="154"/>
        <end position="178"/>
    </location>
</feature>
<evidence type="ECO:0000313" key="3">
    <source>
        <dbReference type="Proteomes" id="UP001552299"/>
    </source>
</evidence>